<keyword evidence="4 7" id="KW-0732">Signal</keyword>
<feature type="signal peptide" evidence="7">
    <location>
        <begin position="1"/>
        <end position="20"/>
    </location>
</feature>
<comment type="function">
    <text evidence="7">Possible subunit of a heme lyase.</text>
</comment>
<feature type="chain" id="PRO_5021038325" description="Cytochrome c-type biogenesis protein" evidence="7">
    <location>
        <begin position="21"/>
        <end position="129"/>
    </location>
</feature>
<keyword evidence="5" id="KW-0201">Cytochrome c-type biogenesis</keyword>
<evidence type="ECO:0000256" key="1">
    <source>
        <dbReference type="ARBA" id="ARBA00010342"/>
    </source>
</evidence>
<keyword evidence="3 7" id="KW-0479">Metal-binding</keyword>
<reference evidence="9 10" key="1">
    <citation type="submission" date="2019-04" db="EMBL/GenBank/DDBJ databases">
        <authorList>
            <person name="Hwang J.C."/>
        </authorList>
    </citation>
    <scope>NUCLEOTIDE SEQUENCE [LARGE SCALE GENOMIC DNA]</scope>
    <source>
        <strain evidence="9 10">IMCC35001</strain>
    </source>
</reference>
<sequence length="129" mass="14348">MRLVLLLCLSLIGLPSSALDGEVSDLGVRVERLAGQLRCPASINQTLAESEAAIAFELKGLIAQKLREGQQEEQIVQYLVERYGQQIRYQPGLDGATAPLWLIPMLLVALLMMMLIWPRRLRRPPGLGE</sequence>
<dbReference type="Gene3D" id="1.10.8.640">
    <property type="entry name" value="Cytochrome C biogenesis protein"/>
    <property type="match status" value="1"/>
</dbReference>
<evidence type="ECO:0000256" key="6">
    <source>
        <dbReference type="ARBA" id="ARBA00023004"/>
    </source>
</evidence>
<feature type="transmembrane region" description="Helical" evidence="7">
    <location>
        <begin position="98"/>
        <end position="117"/>
    </location>
</feature>
<evidence type="ECO:0000256" key="4">
    <source>
        <dbReference type="ARBA" id="ARBA00022729"/>
    </source>
</evidence>
<evidence type="ECO:0000256" key="5">
    <source>
        <dbReference type="ARBA" id="ARBA00022748"/>
    </source>
</evidence>
<dbReference type="PANTHER" id="PTHR47870">
    <property type="entry name" value="CYTOCHROME C-TYPE BIOGENESIS PROTEIN CCMH"/>
    <property type="match status" value="1"/>
</dbReference>
<comment type="similarity">
    <text evidence="1 7">Belongs to the CcmH/CycL/Ccl2/NrfF family.</text>
</comment>
<protein>
    <recommendedName>
        <fullName evidence="7">Cytochrome c-type biogenesis protein</fullName>
    </recommendedName>
</protein>
<evidence type="ECO:0000256" key="2">
    <source>
        <dbReference type="ARBA" id="ARBA00022617"/>
    </source>
</evidence>
<proteinExistence type="inferred from homology"/>
<keyword evidence="7" id="KW-0472">Membrane</keyword>
<feature type="domain" description="CcmH/CycL/Ccl2/NrfF N-terminal" evidence="8">
    <location>
        <begin position="26"/>
        <end position="122"/>
    </location>
</feature>
<dbReference type="Pfam" id="PF03918">
    <property type="entry name" value="CcmH"/>
    <property type="match status" value="1"/>
</dbReference>
<dbReference type="InterPro" id="IPR005616">
    <property type="entry name" value="CcmH/CycL/Ccl2/NrfF_N"/>
</dbReference>
<dbReference type="GO" id="GO:0046872">
    <property type="term" value="F:metal ion binding"/>
    <property type="evidence" value="ECO:0007669"/>
    <property type="project" value="UniProtKB-KW"/>
</dbReference>
<dbReference type="GO" id="GO:0005886">
    <property type="term" value="C:plasma membrane"/>
    <property type="evidence" value="ECO:0007669"/>
    <property type="project" value="TreeGrafter"/>
</dbReference>
<dbReference type="AlphaFoldDB" id="A0A4U1BEH9"/>
<comment type="caution">
    <text evidence="9">The sequence shown here is derived from an EMBL/GenBank/DDBJ whole genome shotgun (WGS) entry which is preliminary data.</text>
</comment>
<keyword evidence="7" id="KW-0812">Transmembrane</keyword>
<keyword evidence="10" id="KW-1185">Reference proteome</keyword>
<evidence type="ECO:0000313" key="9">
    <source>
        <dbReference type="EMBL" id="TKB48734.1"/>
    </source>
</evidence>
<dbReference type="InterPro" id="IPR051263">
    <property type="entry name" value="C-type_cytochrome_biogenesis"/>
</dbReference>
<dbReference type="RefSeq" id="WP_136853411.1">
    <property type="nucleotide sequence ID" value="NZ_SWCI01000006.1"/>
</dbReference>
<keyword evidence="7" id="KW-1133">Transmembrane helix</keyword>
<dbReference type="Proteomes" id="UP000305674">
    <property type="component" value="Unassembled WGS sequence"/>
</dbReference>
<organism evidence="9 10">
    <name type="scientific">Ferrimonas sediminicola</name>
    <dbReference type="NCBI Taxonomy" id="2569538"/>
    <lineage>
        <taxon>Bacteria</taxon>
        <taxon>Pseudomonadati</taxon>
        <taxon>Pseudomonadota</taxon>
        <taxon>Gammaproteobacteria</taxon>
        <taxon>Alteromonadales</taxon>
        <taxon>Ferrimonadaceae</taxon>
        <taxon>Ferrimonas</taxon>
    </lineage>
</organism>
<evidence type="ECO:0000313" key="10">
    <source>
        <dbReference type="Proteomes" id="UP000305674"/>
    </source>
</evidence>
<gene>
    <name evidence="9" type="ORF">FCL40_11330</name>
</gene>
<keyword evidence="6 7" id="KW-0408">Iron</keyword>
<dbReference type="EMBL" id="SWCI01000006">
    <property type="protein sequence ID" value="TKB48734.1"/>
    <property type="molecule type" value="Genomic_DNA"/>
</dbReference>
<dbReference type="OrthoDB" id="9804975at2"/>
<evidence type="ECO:0000256" key="7">
    <source>
        <dbReference type="RuleBase" id="RU364112"/>
    </source>
</evidence>
<dbReference type="InterPro" id="IPR038297">
    <property type="entry name" value="CcmH/CycL/NrfF/Ccl2_sf"/>
</dbReference>
<dbReference type="GO" id="GO:0017004">
    <property type="term" value="P:cytochrome complex assembly"/>
    <property type="evidence" value="ECO:0007669"/>
    <property type="project" value="UniProtKB-KW"/>
</dbReference>
<accession>A0A4U1BEH9</accession>
<dbReference type="CDD" id="cd16378">
    <property type="entry name" value="CcmH_N"/>
    <property type="match status" value="1"/>
</dbReference>
<evidence type="ECO:0000256" key="3">
    <source>
        <dbReference type="ARBA" id="ARBA00022723"/>
    </source>
</evidence>
<name>A0A4U1BEH9_9GAMM</name>
<keyword evidence="2 7" id="KW-0349">Heme</keyword>
<evidence type="ECO:0000259" key="8">
    <source>
        <dbReference type="Pfam" id="PF03918"/>
    </source>
</evidence>
<dbReference type="PANTHER" id="PTHR47870:SF1">
    <property type="entry name" value="CYTOCHROME C-TYPE BIOGENESIS PROTEIN CCMH"/>
    <property type="match status" value="1"/>
</dbReference>